<sequence length="141" mass="14885">NFITLLGVSGDIVMTQCPSSVTRSTRESVTINCNLLYSSNQNYSAWYQQKLGQAPQRLISWASTRASGVPDRFSGSASGTDFTLTISNLQAEDVAGYRCQQYPSSPPTVLQSRTQTSSPGAEGQGGFAAPAASSLLSPVSP</sequence>
<evidence type="ECO:0000313" key="4">
    <source>
        <dbReference type="Proteomes" id="UP000675900"/>
    </source>
</evidence>
<proteinExistence type="predicted"/>
<evidence type="ECO:0000256" key="1">
    <source>
        <dbReference type="SAM" id="MobiDB-lite"/>
    </source>
</evidence>
<name>A0A8C9KV14_PANTA</name>
<dbReference type="Proteomes" id="UP000675900">
    <property type="component" value="Unassembled WGS sequence"/>
</dbReference>
<organism evidence="3 4">
    <name type="scientific">Panthera tigris altaica</name>
    <name type="common">Siberian tiger</name>
    <dbReference type="NCBI Taxonomy" id="74533"/>
    <lineage>
        <taxon>Eukaryota</taxon>
        <taxon>Metazoa</taxon>
        <taxon>Chordata</taxon>
        <taxon>Craniata</taxon>
        <taxon>Vertebrata</taxon>
        <taxon>Euteleostomi</taxon>
        <taxon>Mammalia</taxon>
        <taxon>Eutheria</taxon>
        <taxon>Laurasiatheria</taxon>
        <taxon>Carnivora</taxon>
        <taxon>Feliformia</taxon>
        <taxon>Felidae</taxon>
        <taxon>Pantherinae</taxon>
        <taxon>Panthera</taxon>
    </lineage>
</organism>
<accession>A0A8C9KV14</accession>
<dbReference type="InterPro" id="IPR007110">
    <property type="entry name" value="Ig-like_dom"/>
</dbReference>
<dbReference type="SMART" id="SM00409">
    <property type="entry name" value="IG"/>
    <property type="match status" value="1"/>
</dbReference>
<feature type="compositionally biased region" description="Polar residues" evidence="1">
    <location>
        <begin position="101"/>
        <end position="119"/>
    </location>
</feature>
<dbReference type="InterPro" id="IPR013106">
    <property type="entry name" value="Ig_V-set"/>
</dbReference>
<feature type="domain" description="Ig-like" evidence="2">
    <location>
        <begin position="10"/>
        <end position="100"/>
    </location>
</feature>
<dbReference type="FunFam" id="2.60.40.10:FF:001230">
    <property type="entry name" value="Immunoglobulin kappa variable 8-16"/>
    <property type="match status" value="1"/>
</dbReference>
<dbReference type="Ensembl" id="ENSPTIT00000027662.1">
    <property type="protein sequence ID" value="ENSPTIP00000023209.1"/>
    <property type="gene ID" value="ENSPTIG00000019763.1"/>
</dbReference>
<dbReference type="InterPro" id="IPR036179">
    <property type="entry name" value="Ig-like_dom_sf"/>
</dbReference>
<dbReference type="Gene3D" id="2.60.40.10">
    <property type="entry name" value="Immunoglobulins"/>
    <property type="match status" value="1"/>
</dbReference>
<evidence type="ECO:0000259" key="2">
    <source>
        <dbReference type="PROSITE" id="PS50835"/>
    </source>
</evidence>
<feature type="compositionally biased region" description="Low complexity" evidence="1">
    <location>
        <begin position="128"/>
        <end position="141"/>
    </location>
</feature>
<gene>
    <name evidence="3" type="primary">IGKV4-1</name>
</gene>
<feature type="region of interest" description="Disordered" evidence="1">
    <location>
        <begin position="100"/>
        <end position="141"/>
    </location>
</feature>
<dbReference type="InterPro" id="IPR050150">
    <property type="entry name" value="IgV_Light_Chain"/>
</dbReference>
<keyword evidence="4" id="KW-1185">Reference proteome</keyword>
<dbReference type="GeneTree" id="ENSGT00940000153094"/>
<dbReference type="PROSITE" id="PS50835">
    <property type="entry name" value="IG_LIKE"/>
    <property type="match status" value="1"/>
</dbReference>
<dbReference type="AlphaFoldDB" id="A0A8C9KV14"/>
<dbReference type="SMART" id="SM00406">
    <property type="entry name" value="IGv"/>
    <property type="match status" value="1"/>
</dbReference>
<dbReference type="SUPFAM" id="SSF48726">
    <property type="entry name" value="Immunoglobulin"/>
    <property type="match status" value="1"/>
</dbReference>
<dbReference type="InterPro" id="IPR013783">
    <property type="entry name" value="Ig-like_fold"/>
</dbReference>
<dbReference type="InterPro" id="IPR003599">
    <property type="entry name" value="Ig_sub"/>
</dbReference>
<evidence type="ECO:0000313" key="3">
    <source>
        <dbReference type="Ensembl" id="ENSPTIP00000023209.1"/>
    </source>
</evidence>
<dbReference type="PANTHER" id="PTHR23267">
    <property type="entry name" value="IMMUNOGLOBULIN LIGHT CHAIN"/>
    <property type="match status" value="1"/>
</dbReference>
<dbReference type="Pfam" id="PF07686">
    <property type="entry name" value="V-set"/>
    <property type="match status" value="1"/>
</dbReference>
<reference evidence="3" key="2">
    <citation type="submission" date="2025-09" db="UniProtKB">
        <authorList>
            <consortium name="Ensembl"/>
        </authorList>
    </citation>
    <scope>IDENTIFICATION</scope>
</reference>
<reference evidence="3" key="1">
    <citation type="submission" date="2025-08" db="UniProtKB">
        <authorList>
            <consortium name="Ensembl"/>
        </authorList>
    </citation>
    <scope>IDENTIFICATION</scope>
</reference>
<protein>
    <submittedName>
        <fullName evidence="3">Immunoglobulin kappa variable 4-1</fullName>
    </submittedName>
</protein>